<protein>
    <submittedName>
        <fullName evidence="1">Uncharacterized protein</fullName>
    </submittedName>
</protein>
<evidence type="ECO:0000313" key="1">
    <source>
        <dbReference type="EMBL" id="SDY29150.1"/>
    </source>
</evidence>
<dbReference type="AlphaFoldDB" id="A0A1H3IN73"/>
<accession>A0A1H3IN73</accession>
<dbReference type="Proteomes" id="UP000182902">
    <property type="component" value="Unassembled WGS sequence"/>
</dbReference>
<evidence type="ECO:0000313" key="2">
    <source>
        <dbReference type="Proteomes" id="UP000182902"/>
    </source>
</evidence>
<reference evidence="1 2" key="1">
    <citation type="submission" date="2016-10" db="EMBL/GenBank/DDBJ databases">
        <authorList>
            <person name="de Groot N.N."/>
        </authorList>
    </citation>
    <scope>NUCLEOTIDE SEQUENCE [LARGE SCALE GENOMIC DNA]</scope>
    <source>
        <strain evidence="1 2">ICMP 14252</strain>
    </source>
</reference>
<dbReference type="RefSeq" id="WP_069788616.1">
    <property type="nucleotide sequence ID" value="NZ_FNOX01000003.1"/>
</dbReference>
<dbReference type="EMBL" id="FNOX01000003">
    <property type="protein sequence ID" value="SDY29150.1"/>
    <property type="molecule type" value="Genomic_DNA"/>
</dbReference>
<sequence length="174" mass="19142">MAAKSLTRDLIKRLGIALTKTPLIEVAVGGVGLPRSTFYFWKNQAQEISDANPDRENLSRDEELLLEFLDTIEASRAKVGQKLSDAALKGAMNDPRVAIDILQRMFPDQFAAPARREIVIRQEGGETGTGIALIPTTMIDQDIAQVLAQQQQDALQLAKTKTKELSNDHPTDSD</sequence>
<gene>
    <name evidence="1" type="ORF">SAMN05216247_103311</name>
</gene>
<proteinExistence type="predicted"/>
<name>A0A1H3IN73_9PSED</name>
<organism evidence="1 2">
    <name type="scientific">Pseudomonas salomonii</name>
    <dbReference type="NCBI Taxonomy" id="191391"/>
    <lineage>
        <taxon>Bacteria</taxon>
        <taxon>Pseudomonadati</taxon>
        <taxon>Pseudomonadota</taxon>
        <taxon>Gammaproteobacteria</taxon>
        <taxon>Pseudomonadales</taxon>
        <taxon>Pseudomonadaceae</taxon>
        <taxon>Pseudomonas</taxon>
    </lineage>
</organism>